<sequence>MQTAATYALAFGLAVTGAGVSALTPAPVCDGAERGMLVYGAQAFGDGDSGLVIETYRNLDTADGRIAAADGPVPELNDFNGFRVTDCRSGRSVAVHGIGAGEGEAQMTATEFLRGDVQAGRKLSLKNVERAARALYGKDGYARVLILRSKNETCACREIYPGTWN</sequence>
<keyword evidence="2" id="KW-1185">Reference proteome</keyword>
<dbReference type="Proteomes" id="UP000051295">
    <property type="component" value="Unassembled WGS sequence"/>
</dbReference>
<comment type="caution">
    <text evidence="1">The sequence shown here is derived from an EMBL/GenBank/DDBJ whole genome shotgun (WGS) entry which is preliminary data.</text>
</comment>
<gene>
    <name evidence="1" type="ORF">XM53_02365</name>
</gene>
<dbReference type="OrthoDB" id="7852440at2"/>
<dbReference type="RefSeq" id="WP_057789869.1">
    <property type="nucleotide sequence ID" value="NZ_LAXJ01000002.1"/>
</dbReference>
<dbReference type="AlphaFoldDB" id="A0A0T5P0B2"/>
<proteinExistence type="predicted"/>
<dbReference type="PATRIC" id="fig|1641875.4.peg.1569"/>
<protein>
    <submittedName>
        <fullName evidence="1">Uncharacterized protein</fullName>
    </submittedName>
</protein>
<dbReference type="EMBL" id="LAXJ01000002">
    <property type="protein sequence ID" value="KRS14578.1"/>
    <property type="molecule type" value="Genomic_DNA"/>
</dbReference>
<evidence type="ECO:0000313" key="1">
    <source>
        <dbReference type="EMBL" id="KRS14578.1"/>
    </source>
</evidence>
<evidence type="ECO:0000313" key="2">
    <source>
        <dbReference type="Proteomes" id="UP000051295"/>
    </source>
</evidence>
<organism evidence="1 2">
    <name type="scientific">Roseovarius atlanticus</name>
    <dbReference type="NCBI Taxonomy" id="1641875"/>
    <lineage>
        <taxon>Bacteria</taxon>
        <taxon>Pseudomonadati</taxon>
        <taxon>Pseudomonadota</taxon>
        <taxon>Alphaproteobacteria</taxon>
        <taxon>Rhodobacterales</taxon>
        <taxon>Roseobacteraceae</taxon>
        <taxon>Roseovarius</taxon>
    </lineage>
</organism>
<reference evidence="1 2" key="1">
    <citation type="submission" date="2015-04" db="EMBL/GenBank/DDBJ databases">
        <title>The draft genome sequence of Roseovarius sp.R12b.</title>
        <authorList>
            <person name="Li G."/>
            <person name="Lai Q."/>
            <person name="Shao Z."/>
            <person name="Yan P."/>
        </authorList>
    </citation>
    <scope>NUCLEOTIDE SEQUENCE [LARGE SCALE GENOMIC DNA]</scope>
    <source>
        <strain evidence="1 2">R12B</strain>
    </source>
</reference>
<dbReference type="STRING" id="1641875.XM53_02365"/>
<name>A0A0T5P0B2_9RHOB</name>
<accession>A0A0T5P0B2</accession>